<reference evidence="4 5" key="1">
    <citation type="journal article" date="2022" name="Cell">
        <title>Repeat-based holocentromeres influence genome architecture and karyotype evolution.</title>
        <authorList>
            <person name="Hofstatter P.G."/>
            <person name="Thangavel G."/>
            <person name="Lux T."/>
            <person name="Neumann P."/>
            <person name="Vondrak T."/>
            <person name="Novak P."/>
            <person name="Zhang M."/>
            <person name="Costa L."/>
            <person name="Castellani M."/>
            <person name="Scott A."/>
            <person name="Toegelov H."/>
            <person name="Fuchs J."/>
            <person name="Mata-Sucre Y."/>
            <person name="Dias Y."/>
            <person name="Vanzela A.L.L."/>
            <person name="Huettel B."/>
            <person name="Almeida C.C.S."/>
            <person name="Simkova H."/>
            <person name="Souza G."/>
            <person name="Pedrosa-Harand A."/>
            <person name="Macas J."/>
            <person name="Mayer K.F.X."/>
            <person name="Houben A."/>
            <person name="Marques A."/>
        </authorList>
    </citation>
    <scope>NUCLEOTIDE SEQUENCE [LARGE SCALE GENOMIC DNA]</scope>
    <source>
        <strain evidence="4">RhyTen1mFocal</strain>
    </source>
</reference>
<dbReference type="AlphaFoldDB" id="A0AAD5ZQS5"/>
<dbReference type="Gene3D" id="1.20.5.340">
    <property type="match status" value="1"/>
</dbReference>
<feature type="region of interest" description="Disordered" evidence="3">
    <location>
        <begin position="229"/>
        <end position="264"/>
    </location>
</feature>
<evidence type="ECO:0000256" key="2">
    <source>
        <dbReference type="RuleBase" id="RU367034"/>
    </source>
</evidence>
<evidence type="ECO:0000313" key="5">
    <source>
        <dbReference type="Proteomes" id="UP001210211"/>
    </source>
</evidence>
<dbReference type="PANTHER" id="PTHR12902">
    <property type="entry name" value="WASP-1"/>
    <property type="match status" value="1"/>
</dbReference>
<feature type="region of interest" description="Disordered" evidence="3">
    <location>
        <begin position="282"/>
        <end position="305"/>
    </location>
</feature>
<feature type="region of interest" description="Disordered" evidence="3">
    <location>
        <begin position="993"/>
        <end position="1021"/>
    </location>
</feature>
<feature type="region of interest" description="Disordered" evidence="3">
    <location>
        <begin position="183"/>
        <end position="216"/>
    </location>
</feature>
<comment type="function">
    <text evidence="2">Involved in regulation of actin and microtubule organization. Part of a WAVE complex that activates the Arp2/3 complex.</text>
</comment>
<feature type="region of interest" description="Disordered" evidence="3">
    <location>
        <begin position="872"/>
        <end position="900"/>
    </location>
</feature>
<dbReference type="GO" id="GO:0005856">
    <property type="term" value="C:cytoskeleton"/>
    <property type="evidence" value="ECO:0007669"/>
    <property type="project" value="UniProtKB-SubCell"/>
</dbReference>
<comment type="subcellular location">
    <subcellularLocation>
        <location evidence="2">Cytoplasm</location>
        <location evidence="2">Cytoskeleton</location>
    </subcellularLocation>
</comment>
<dbReference type="GO" id="GO:0071933">
    <property type="term" value="F:Arp2/3 complex binding"/>
    <property type="evidence" value="ECO:0007669"/>
    <property type="project" value="TreeGrafter"/>
</dbReference>
<dbReference type="Gene3D" id="6.10.280.150">
    <property type="match status" value="2"/>
</dbReference>
<keyword evidence="2" id="KW-0009">Actin-binding</keyword>
<feature type="region of interest" description="Disordered" evidence="3">
    <location>
        <begin position="800"/>
        <end position="843"/>
    </location>
</feature>
<feature type="region of interest" description="Disordered" evidence="3">
    <location>
        <begin position="1101"/>
        <end position="1120"/>
    </location>
</feature>
<keyword evidence="2" id="KW-0963">Cytoplasm</keyword>
<sequence>MPLLRFEVKNEYGLGDPELYRGAVKREEPKAVLDGVAVAGLVGILRQLGDLAEFAADIFHDLHEQVIATSARGRKVMTRVKNIESALPSLEKAIRGQTSHIHLAYIPGCEWHARVRTEKSHLLSSDLPRFMMDSYEECRDPPRLYLLDKFDNGGPGACLKRYSDPTFFEKAWDMLTKVKNAENAHKEKKYHKVKRKGSRTRNSELHNAPNTSRLRNGALPEMLIASQHNSQRFTSPSPDTHSLSENRSIPDTRSNPDLISRSTSLGSKSRFSLVEQVTDPDRVSVPSMLPDETAYPSSSSVKHDEMDRDYYSNGVQSSSTVKHEERNRDYYSNGVPVSAPLSPPRSITWDEKAAIVATTSTVYCDDVMMDRVHVDPMFVNQDISPDSQKLPMPLTLVSANHEEVGSETENYVDALNTLESETETETECHTKWEVNQLHDSGCKSDEKPITKSSEVLEVAPSDDLLASQRLAGNGNASMRQHESLQNSQFVSSEVFEINAGASPNDGWSEIGDVSMREPQSEEVSESAPPEISSLVLNQGSFMDSQVTNFETSDYSRAESPECSKIAPAGFPEHVVPLEADSVDLIEEPSVEDSPRVKIKPRNASRRYEFPQYSEIPPLAVSPSHTLPDQNIQSDTENVEKHIIDYPRTSIEEPRVSSTITAESVENEMQTAFSDVQTVHANGVHDTTTDESTIVEKDPFVNISSAKLWTNAGLFGLEPSKPPVFASVNSPMVEAMPHSVANGSMPNSNLSEVDEQLHGNSTMNGFPSHENKGNGMVNLSSSFSSLAQRFLTNTLQKRISSSPSSSIAYPEQSAHTTGVHSDARRSMQASPSRHSTGQSSPPLEFMKISFHPMNGIPNSNLDEGMDDDVVFPDFQILPGPTGQPGDSGSDSDEDTFCRSYGYSSEDLSPRLFSNSDVWDPDEIPDYAEKIALSAGVSGSSYMGFEQADLQGIETVSNLNRNLDSNFVSENANQMPPPPPLPPVQWRLLKPPVSSMADANTSQLPSLQDHVPPPPPPSAPAVLFQPKVSRDEEKLERGREVNHTTVREMKLDGEVIHWNREKPNQQKSNGHEKPKKDAFDTKDLDEREELLYQIRNKSFNLRRTVKSKPETDSSETTTNTSVSAIIEKANAIRQAFVGSDDGCDDDSWSDT</sequence>
<dbReference type="GO" id="GO:0030036">
    <property type="term" value="P:actin cytoskeleton organization"/>
    <property type="evidence" value="ECO:0007669"/>
    <property type="project" value="UniProtKB-UniRule"/>
</dbReference>
<evidence type="ECO:0000256" key="1">
    <source>
        <dbReference type="ARBA" id="ARBA00006993"/>
    </source>
</evidence>
<gene>
    <name evidence="4" type="ORF">LUZ61_005899</name>
</gene>
<dbReference type="GO" id="GO:0034237">
    <property type="term" value="F:protein kinase A regulatory subunit binding"/>
    <property type="evidence" value="ECO:0007669"/>
    <property type="project" value="TreeGrafter"/>
</dbReference>
<dbReference type="PANTHER" id="PTHR12902:SF33">
    <property type="entry name" value="PROTEIN SCAR3"/>
    <property type="match status" value="1"/>
</dbReference>
<dbReference type="EMBL" id="JAMRDG010000001">
    <property type="protein sequence ID" value="KAJ3702194.1"/>
    <property type="molecule type" value="Genomic_DNA"/>
</dbReference>
<name>A0AAD5ZQS5_9POAL</name>
<dbReference type="GO" id="GO:2000601">
    <property type="term" value="P:positive regulation of Arp2/3 complex-mediated actin nucleation"/>
    <property type="evidence" value="ECO:0007669"/>
    <property type="project" value="TreeGrafter"/>
</dbReference>
<evidence type="ECO:0000256" key="3">
    <source>
        <dbReference type="SAM" id="MobiDB-lite"/>
    </source>
</evidence>
<dbReference type="InterPro" id="IPR028288">
    <property type="entry name" value="SCAR/WAVE_fam"/>
</dbReference>
<evidence type="ECO:0000313" key="4">
    <source>
        <dbReference type="EMBL" id="KAJ3702194.1"/>
    </source>
</evidence>
<comment type="caution">
    <text evidence="4">The sequence shown here is derived from an EMBL/GenBank/DDBJ whole genome shotgun (WGS) entry which is preliminary data.</text>
</comment>
<protein>
    <recommendedName>
        <fullName evidence="2">Protein SCAR</fullName>
    </recommendedName>
    <alternativeName>
        <fullName evidence="2">Protein WAVE</fullName>
    </alternativeName>
</protein>
<organism evidence="4 5">
    <name type="scientific">Rhynchospora tenuis</name>
    <dbReference type="NCBI Taxonomy" id="198213"/>
    <lineage>
        <taxon>Eukaryota</taxon>
        <taxon>Viridiplantae</taxon>
        <taxon>Streptophyta</taxon>
        <taxon>Embryophyta</taxon>
        <taxon>Tracheophyta</taxon>
        <taxon>Spermatophyta</taxon>
        <taxon>Magnoliopsida</taxon>
        <taxon>Liliopsida</taxon>
        <taxon>Poales</taxon>
        <taxon>Cyperaceae</taxon>
        <taxon>Cyperoideae</taxon>
        <taxon>Rhynchosporeae</taxon>
        <taxon>Rhynchospora</taxon>
    </lineage>
</organism>
<dbReference type="GO" id="GO:0003779">
    <property type="term" value="F:actin binding"/>
    <property type="evidence" value="ECO:0007669"/>
    <property type="project" value="UniProtKB-UniRule"/>
</dbReference>
<feature type="compositionally biased region" description="Polar residues" evidence="3">
    <location>
        <begin position="251"/>
        <end position="264"/>
    </location>
</feature>
<feature type="region of interest" description="Disordered" evidence="3">
    <location>
        <begin position="1053"/>
        <end position="1083"/>
    </location>
</feature>
<feature type="compositionally biased region" description="Polar residues" evidence="3">
    <location>
        <begin position="826"/>
        <end position="840"/>
    </location>
</feature>
<feature type="compositionally biased region" description="Basic residues" evidence="3">
    <location>
        <begin position="186"/>
        <end position="199"/>
    </location>
</feature>
<comment type="similarity">
    <text evidence="1 2">Belongs to the SCAR/WAVE family.</text>
</comment>
<keyword evidence="2" id="KW-0206">Cytoskeleton</keyword>
<feature type="compositionally biased region" description="Polar residues" evidence="3">
    <location>
        <begin position="229"/>
        <end position="241"/>
    </location>
</feature>
<accession>A0AAD5ZQS5</accession>
<proteinExistence type="inferred from homology"/>
<keyword evidence="5" id="KW-1185">Reference proteome</keyword>
<dbReference type="Proteomes" id="UP001210211">
    <property type="component" value="Unassembled WGS sequence"/>
</dbReference>